<organism evidence="1 2">
    <name type="scientific">Roseivirga seohaensis subsp. aquiponti</name>
    <dbReference type="NCBI Taxonomy" id="1566026"/>
    <lineage>
        <taxon>Bacteria</taxon>
        <taxon>Pseudomonadati</taxon>
        <taxon>Bacteroidota</taxon>
        <taxon>Cytophagia</taxon>
        <taxon>Cytophagales</taxon>
        <taxon>Roseivirgaceae</taxon>
        <taxon>Roseivirga</taxon>
    </lineage>
</organism>
<evidence type="ECO:0000313" key="1">
    <source>
        <dbReference type="EMBL" id="KOF03834.1"/>
    </source>
</evidence>
<sequence length="231" mass="26348">MLKNTLINRKATYTIAKALGKLNSDVVYVGGAVVSLYIDDPSADDVRPTKDIDISLQITSLVALEELREKLIAKGFHQSHQDQVVCRFRYQDILIDVMSTQAIGWAPANRWFKSGFEQKFEVTIDDVSVYLMPLPHFLASKFDAFYDRGGKDPRTSHDFEDITYLLNHTSQITTVIQKSQKEVQEYLKTSFQQILDSRELHEAIIGNLFYEDQTTRLALILDKLQKTVAAL</sequence>
<gene>
    <name evidence="1" type="ORF">OB69_04570</name>
</gene>
<dbReference type="InterPro" id="IPR014942">
    <property type="entry name" value="AbiEii"/>
</dbReference>
<dbReference type="RefSeq" id="WP_053222519.1">
    <property type="nucleotide sequence ID" value="NZ_JSVA01000005.1"/>
</dbReference>
<protein>
    <recommendedName>
        <fullName evidence="3">Nucleotidyltransferase</fullName>
    </recommendedName>
</protein>
<keyword evidence="2" id="KW-1185">Reference proteome</keyword>
<evidence type="ECO:0008006" key="3">
    <source>
        <dbReference type="Google" id="ProtNLM"/>
    </source>
</evidence>
<comment type="caution">
    <text evidence="1">The sequence shown here is derived from an EMBL/GenBank/DDBJ whole genome shotgun (WGS) entry which is preliminary data.</text>
</comment>
<name>A0A0L8ANC8_9BACT</name>
<dbReference type="Pfam" id="PF08843">
    <property type="entry name" value="AbiEii"/>
    <property type="match status" value="1"/>
</dbReference>
<dbReference type="EMBL" id="JSVA01000005">
    <property type="protein sequence ID" value="KOF03834.1"/>
    <property type="molecule type" value="Genomic_DNA"/>
</dbReference>
<dbReference type="AlphaFoldDB" id="A0A0L8ANC8"/>
<dbReference type="Gene3D" id="3.30.460.40">
    <property type="match status" value="1"/>
</dbReference>
<accession>A0A0L8ANC8</accession>
<dbReference type="OrthoDB" id="114489at2"/>
<proteinExistence type="predicted"/>
<evidence type="ECO:0000313" key="2">
    <source>
        <dbReference type="Proteomes" id="UP000036908"/>
    </source>
</evidence>
<dbReference type="Proteomes" id="UP000036908">
    <property type="component" value="Unassembled WGS sequence"/>
</dbReference>
<reference evidence="2" key="1">
    <citation type="submission" date="2014-11" db="EMBL/GenBank/DDBJ databases">
        <title>Genome sequencing of Roseivirga sp. D-25.</title>
        <authorList>
            <person name="Selvaratnam C."/>
            <person name="Thevarajoo S."/>
            <person name="Goh K.M."/>
            <person name="Eee R."/>
            <person name="Chan K.-G."/>
            <person name="Chong C.S."/>
        </authorList>
    </citation>
    <scope>NUCLEOTIDE SEQUENCE [LARGE SCALE GENOMIC DNA]</scope>
    <source>
        <strain evidence="2">D-25</strain>
    </source>
</reference>
<dbReference type="PATRIC" id="fig|1566026.4.peg.2736"/>